<organism evidence="2 3">
    <name type="scientific">Saccharopolyspora erythraea</name>
    <name type="common">Streptomyces erythraeus</name>
    <dbReference type="NCBI Taxonomy" id="1836"/>
    <lineage>
        <taxon>Bacteria</taxon>
        <taxon>Bacillati</taxon>
        <taxon>Actinomycetota</taxon>
        <taxon>Actinomycetes</taxon>
        <taxon>Pseudonocardiales</taxon>
        <taxon>Pseudonocardiaceae</taxon>
        <taxon>Saccharopolyspora</taxon>
    </lineage>
</organism>
<comment type="caution">
    <text evidence="2">The sequence shown here is derived from an EMBL/GenBank/DDBJ whole genome shotgun (WGS) entry which is preliminary data.</text>
</comment>
<dbReference type="PANTHER" id="PTHR33387">
    <property type="entry name" value="RMLC-LIKE JELLY ROLL FOLD PROTEIN"/>
    <property type="match status" value="1"/>
</dbReference>
<dbReference type="InterPro" id="IPR039935">
    <property type="entry name" value="YML079W-like"/>
</dbReference>
<dbReference type="SUPFAM" id="SSF51182">
    <property type="entry name" value="RmlC-like cupins"/>
    <property type="match status" value="1"/>
</dbReference>
<dbReference type="EMBL" id="BAAAGS010000005">
    <property type="protein sequence ID" value="GAA0514298.1"/>
    <property type="molecule type" value="Genomic_DNA"/>
</dbReference>
<dbReference type="Pfam" id="PF06172">
    <property type="entry name" value="Cupin_5"/>
    <property type="match status" value="1"/>
</dbReference>
<dbReference type="Gene3D" id="2.60.120.10">
    <property type="entry name" value="Jelly Rolls"/>
    <property type="match status" value="1"/>
</dbReference>
<proteinExistence type="predicted"/>
<protein>
    <submittedName>
        <fullName evidence="2">Cupin domain-containing protein</fullName>
    </submittedName>
</protein>
<keyword evidence="3" id="KW-1185">Reference proteome</keyword>
<reference evidence="3" key="1">
    <citation type="journal article" date="2019" name="Int. J. Syst. Evol. Microbiol.">
        <title>The Global Catalogue of Microorganisms (GCM) 10K type strain sequencing project: providing services to taxonomists for standard genome sequencing and annotation.</title>
        <authorList>
            <consortium name="The Broad Institute Genomics Platform"/>
            <consortium name="The Broad Institute Genome Sequencing Center for Infectious Disease"/>
            <person name="Wu L."/>
            <person name="Ma J."/>
        </authorList>
    </citation>
    <scope>NUCLEOTIDE SEQUENCE [LARGE SCALE GENOMIC DNA]</scope>
    <source>
        <strain evidence="3">JCM 10303</strain>
    </source>
</reference>
<name>A0ABP3M6P9_SACER</name>
<dbReference type="RefSeq" id="WP_009945515.1">
    <property type="nucleotide sequence ID" value="NZ_BAAAGS010000005.1"/>
</dbReference>
<gene>
    <name evidence="2" type="ORF">GCM10009533_11540</name>
</gene>
<feature type="domain" description="DUF985" evidence="1">
    <location>
        <begin position="6"/>
        <end position="122"/>
    </location>
</feature>
<dbReference type="PANTHER" id="PTHR33387:SF3">
    <property type="entry name" value="DUF985 DOMAIN-CONTAINING PROTEIN"/>
    <property type="match status" value="1"/>
</dbReference>
<accession>A0ABP3M6P9</accession>
<dbReference type="InterPro" id="IPR009327">
    <property type="entry name" value="Cupin_DUF985"/>
</dbReference>
<dbReference type="Proteomes" id="UP001500729">
    <property type="component" value="Unassembled WGS sequence"/>
</dbReference>
<dbReference type="CDD" id="cd06121">
    <property type="entry name" value="cupin_YML079wp"/>
    <property type="match status" value="1"/>
</dbReference>
<dbReference type="InterPro" id="IPR014710">
    <property type="entry name" value="RmlC-like_jellyroll"/>
</dbReference>
<evidence type="ECO:0000259" key="1">
    <source>
        <dbReference type="Pfam" id="PF06172"/>
    </source>
</evidence>
<dbReference type="InterPro" id="IPR011051">
    <property type="entry name" value="RmlC_Cupin_sf"/>
</dbReference>
<evidence type="ECO:0000313" key="2">
    <source>
        <dbReference type="EMBL" id="GAA0514298.1"/>
    </source>
</evidence>
<evidence type="ECO:0000313" key="3">
    <source>
        <dbReference type="Proteomes" id="UP001500729"/>
    </source>
</evidence>
<sequence length="149" mass="16412">MTSASEQIVRTLDLRPLNVCNGYFRETWRDDNATVIYWLLPREHHAGWHAAAHPEIFTHHSGDPLRITLLDPADGRPRDHVIGPDVEAGQHPHFVVPGGVLQAARTLGDHSLTSVVVAPPFSPGIVSTPDVDDLCAQYPDHAERIRALA</sequence>